<dbReference type="InterPro" id="IPR044725">
    <property type="entry name" value="CBSX3_CBS_dom"/>
</dbReference>
<comment type="caution">
    <text evidence="4">The sequence shown here is derived from an EMBL/GenBank/DDBJ whole genome shotgun (WGS) entry which is preliminary data.</text>
</comment>
<dbReference type="InterPro" id="IPR000644">
    <property type="entry name" value="CBS_dom"/>
</dbReference>
<keyword evidence="1 2" id="KW-0129">CBS domain</keyword>
<evidence type="ECO:0000313" key="4">
    <source>
        <dbReference type="EMBL" id="SAL24065.1"/>
    </source>
</evidence>
<dbReference type="PROSITE" id="PS51371">
    <property type="entry name" value="CBS"/>
    <property type="match status" value="2"/>
</dbReference>
<dbReference type="Proteomes" id="UP000054717">
    <property type="component" value="Unassembled WGS sequence"/>
</dbReference>
<accession>A0A158FW58</accession>
<dbReference type="SMART" id="SM00116">
    <property type="entry name" value="CBS"/>
    <property type="match status" value="2"/>
</dbReference>
<dbReference type="EMBL" id="FCNZ02000004">
    <property type="protein sequence ID" value="SAL24065.1"/>
    <property type="molecule type" value="Genomic_DNA"/>
</dbReference>
<feature type="domain" description="CBS" evidence="3">
    <location>
        <begin position="10"/>
        <end position="68"/>
    </location>
</feature>
<dbReference type="PANTHER" id="PTHR43080">
    <property type="entry name" value="CBS DOMAIN-CONTAINING PROTEIN CBSX3, MITOCHONDRIAL"/>
    <property type="match status" value="1"/>
</dbReference>
<dbReference type="Gene3D" id="3.10.580.10">
    <property type="entry name" value="CBS-domain"/>
    <property type="match status" value="1"/>
</dbReference>
<proteinExistence type="predicted"/>
<dbReference type="PANTHER" id="PTHR43080:SF2">
    <property type="entry name" value="CBS DOMAIN-CONTAINING PROTEIN"/>
    <property type="match status" value="1"/>
</dbReference>
<dbReference type="CDD" id="cd04623">
    <property type="entry name" value="CBS_pair_bac_euk"/>
    <property type="match status" value="1"/>
</dbReference>
<keyword evidence="5" id="KW-1185">Reference proteome</keyword>
<evidence type="ECO:0000313" key="5">
    <source>
        <dbReference type="Proteomes" id="UP000054717"/>
    </source>
</evidence>
<name>A0A158FW58_9BURK</name>
<organism evidence="4 5">
    <name type="scientific">Caballeronia telluris</name>
    <dbReference type="NCBI Taxonomy" id="326475"/>
    <lineage>
        <taxon>Bacteria</taxon>
        <taxon>Pseudomonadati</taxon>
        <taxon>Pseudomonadota</taxon>
        <taxon>Betaproteobacteria</taxon>
        <taxon>Burkholderiales</taxon>
        <taxon>Burkholderiaceae</taxon>
        <taxon>Caballeronia</taxon>
    </lineage>
</organism>
<evidence type="ECO:0000256" key="2">
    <source>
        <dbReference type="PROSITE-ProRule" id="PRU00703"/>
    </source>
</evidence>
<evidence type="ECO:0000259" key="3">
    <source>
        <dbReference type="PROSITE" id="PS51371"/>
    </source>
</evidence>
<dbReference type="AlphaFoldDB" id="A0A158FW58"/>
<dbReference type="InterPro" id="IPR051257">
    <property type="entry name" value="Diverse_CBS-Domain"/>
</dbReference>
<dbReference type="InterPro" id="IPR046342">
    <property type="entry name" value="CBS_dom_sf"/>
</dbReference>
<gene>
    <name evidence="4" type="ORF">AWB66_01321</name>
</gene>
<protein>
    <submittedName>
        <fullName evidence="4">Signal-transduction protein</fullName>
    </submittedName>
</protein>
<sequence length="168" mass="18340">MATVMQLLNAKTDASVHTIDVGASVYDAIALMSRHGIGALIVTEGSAVRGIVTERDYARKVVLKERSSKSTYVSEIMSRALRYVRPRQTADECMTLMNQYRIRHLPVIDGGQLVGMVSIGDLVKNLIDEQQFAIEQLERYVSGGSHDPGASTLTRRASLPDAFATALS</sequence>
<feature type="domain" description="CBS" evidence="3">
    <location>
        <begin position="77"/>
        <end position="132"/>
    </location>
</feature>
<dbReference type="Pfam" id="PF00571">
    <property type="entry name" value="CBS"/>
    <property type="match status" value="2"/>
</dbReference>
<dbReference type="STRING" id="326475.AWB66_01321"/>
<dbReference type="SUPFAM" id="SSF54631">
    <property type="entry name" value="CBS-domain pair"/>
    <property type="match status" value="1"/>
</dbReference>
<evidence type="ECO:0000256" key="1">
    <source>
        <dbReference type="ARBA" id="ARBA00023122"/>
    </source>
</evidence>
<dbReference type="RefSeq" id="WP_087629483.1">
    <property type="nucleotide sequence ID" value="NZ_FCNZ02000004.1"/>
</dbReference>
<reference evidence="4" key="1">
    <citation type="submission" date="2016-01" db="EMBL/GenBank/DDBJ databases">
        <authorList>
            <person name="Peeters Charlotte."/>
        </authorList>
    </citation>
    <scope>NUCLEOTIDE SEQUENCE</scope>
    <source>
        <strain evidence="4">LMG 22936</strain>
    </source>
</reference>